<reference evidence="3" key="1">
    <citation type="journal article" date="2019" name="Int. J. Syst. Evol. Microbiol.">
        <title>The Global Catalogue of Microorganisms (GCM) 10K type strain sequencing project: providing services to taxonomists for standard genome sequencing and annotation.</title>
        <authorList>
            <consortium name="The Broad Institute Genomics Platform"/>
            <consortium name="The Broad Institute Genome Sequencing Center for Infectious Disease"/>
            <person name="Wu L."/>
            <person name="Ma J."/>
        </authorList>
    </citation>
    <scope>NUCLEOTIDE SEQUENCE [LARGE SCALE GENOMIC DNA]</scope>
    <source>
        <strain evidence="3">KCTC 42473</strain>
    </source>
</reference>
<dbReference type="EMBL" id="JBHRXY010000002">
    <property type="protein sequence ID" value="MFC3628460.1"/>
    <property type="molecule type" value="Genomic_DNA"/>
</dbReference>
<protein>
    <submittedName>
        <fullName evidence="2">YHS domain-containing (Seleno)protein</fullName>
    </submittedName>
</protein>
<evidence type="ECO:0000256" key="1">
    <source>
        <dbReference type="SAM" id="SignalP"/>
    </source>
</evidence>
<organism evidence="2 3">
    <name type="scientific">Paracoccus angustae</name>
    <dbReference type="NCBI Taxonomy" id="1671480"/>
    <lineage>
        <taxon>Bacteria</taxon>
        <taxon>Pseudomonadati</taxon>
        <taxon>Pseudomonadota</taxon>
        <taxon>Alphaproteobacteria</taxon>
        <taxon>Rhodobacterales</taxon>
        <taxon>Paracoccaceae</taxon>
        <taxon>Paracoccus</taxon>
    </lineage>
</organism>
<keyword evidence="1" id="KW-0732">Signal</keyword>
<accession>A0ABV7U0H7</accession>
<keyword evidence="3" id="KW-1185">Reference proteome</keyword>
<sequence>MKPLLLSLILLSVPALPVLAENWAMDGFDAVGLLQSGRPVPGRGDIATTWKGKVWHFASEENRSRFESDPRSFAPAFGGLCPVALAEGRRVPGDPRHFVIIGDRLYLLRSDRSAQKLRRMPQEILSRARRIWEQ</sequence>
<evidence type="ECO:0000313" key="3">
    <source>
        <dbReference type="Proteomes" id="UP001595539"/>
    </source>
</evidence>
<feature type="signal peptide" evidence="1">
    <location>
        <begin position="1"/>
        <end position="20"/>
    </location>
</feature>
<feature type="chain" id="PRO_5047420657" evidence="1">
    <location>
        <begin position="21"/>
        <end position="134"/>
    </location>
</feature>
<dbReference type="NCBIfam" id="NF041384">
    <property type="entry name" value="YHS_seleno_dom"/>
    <property type="match status" value="1"/>
</dbReference>
<dbReference type="Proteomes" id="UP001595539">
    <property type="component" value="Unassembled WGS sequence"/>
</dbReference>
<name>A0ABV7U0H7_9RHOB</name>
<comment type="caution">
    <text evidence="2">The sequence shown here is derived from an EMBL/GenBank/DDBJ whole genome shotgun (WGS) entry which is preliminary data.</text>
</comment>
<dbReference type="RefSeq" id="WP_377759287.1">
    <property type="nucleotide sequence ID" value="NZ_JBHRXY010000002.1"/>
</dbReference>
<proteinExistence type="predicted"/>
<evidence type="ECO:0000313" key="2">
    <source>
        <dbReference type="EMBL" id="MFC3628460.1"/>
    </source>
</evidence>
<gene>
    <name evidence="2" type="ORF">ACFOM8_03285</name>
</gene>